<dbReference type="EMBL" id="CP058561">
    <property type="protein sequence ID" value="QUH28886.1"/>
    <property type="molecule type" value="Genomic_DNA"/>
</dbReference>
<dbReference type="AlphaFoldDB" id="A0A8J8SBZ2"/>
<reference evidence="3 4" key="1">
    <citation type="submission" date="2020-07" db="EMBL/GenBank/DDBJ databases">
        <title>Vallitalea guaymasensis genome.</title>
        <authorList>
            <person name="Postec A."/>
        </authorList>
    </citation>
    <scope>NUCLEOTIDE SEQUENCE [LARGE SCALE GENOMIC DNA]</scope>
    <source>
        <strain evidence="3 4">Ra1766G1</strain>
    </source>
</reference>
<sequence>MNSIRVKKVCFFINIFIILVLIFGYHNQYSRANKIFIFSETANSNTFTAVGMSISNIYGNLERNVFKDNASESDVNEALLVIQRDIKQIEVLSRSFVRSGVEKYENDSTILGRLSLGLSNYFQDINRIVSYSTEKKEQLLLNLNDLQNKIKELNANNEYSTEERLHIFITYIKEYNGWEKRLRSEIFEMMFY</sequence>
<evidence type="ECO:0000313" key="3">
    <source>
        <dbReference type="EMBL" id="QUH28886.1"/>
    </source>
</evidence>
<keyword evidence="2" id="KW-1133">Transmembrane helix</keyword>
<keyword evidence="4" id="KW-1185">Reference proteome</keyword>
<organism evidence="3 4">
    <name type="scientific">Vallitalea guaymasensis</name>
    <dbReference type="NCBI Taxonomy" id="1185412"/>
    <lineage>
        <taxon>Bacteria</taxon>
        <taxon>Bacillati</taxon>
        <taxon>Bacillota</taxon>
        <taxon>Clostridia</taxon>
        <taxon>Lachnospirales</taxon>
        <taxon>Vallitaleaceae</taxon>
        <taxon>Vallitalea</taxon>
    </lineage>
</organism>
<keyword evidence="2" id="KW-0812">Transmembrane</keyword>
<name>A0A8J8SBZ2_9FIRM</name>
<feature type="transmembrane region" description="Helical" evidence="2">
    <location>
        <begin position="9"/>
        <end position="26"/>
    </location>
</feature>
<evidence type="ECO:0000256" key="1">
    <source>
        <dbReference type="SAM" id="Coils"/>
    </source>
</evidence>
<evidence type="ECO:0000313" key="4">
    <source>
        <dbReference type="Proteomes" id="UP000677305"/>
    </source>
</evidence>
<protein>
    <submittedName>
        <fullName evidence="3">Uncharacterized protein</fullName>
    </submittedName>
</protein>
<dbReference type="KEGG" id="vgu:HYG85_08125"/>
<accession>A0A8J8SBZ2</accession>
<evidence type="ECO:0000256" key="2">
    <source>
        <dbReference type="SAM" id="Phobius"/>
    </source>
</evidence>
<dbReference type="RefSeq" id="WP_212693082.1">
    <property type="nucleotide sequence ID" value="NZ_CP058561.1"/>
</dbReference>
<dbReference type="Proteomes" id="UP000677305">
    <property type="component" value="Chromosome"/>
</dbReference>
<proteinExistence type="predicted"/>
<keyword evidence="1" id="KW-0175">Coiled coil</keyword>
<gene>
    <name evidence="3" type="ORF">HYG85_08125</name>
</gene>
<keyword evidence="2" id="KW-0472">Membrane</keyword>
<feature type="coiled-coil region" evidence="1">
    <location>
        <begin position="136"/>
        <end position="163"/>
    </location>
</feature>